<dbReference type="EMBL" id="CH476624">
    <property type="protein sequence ID" value="EDO00934.1"/>
    <property type="molecule type" value="Genomic_DNA"/>
</dbReference>
<dbReference type="RefSeq" id="XP_001595319.1">
    <property type="nucleotide sequence ID" value="XM_001595269.1"/>
</dbReference>
<organism evidence="1 2">
    <name type="scientific">Sclerotinia sclerotiorum (strain ATCC 18683 / 1980 / Ss-1)</name>
    <name type="common">White mold</name>
    <name type="synonym">Whetzelinia sclerotiorum</name>
    <dbReference type="NCBI Taxonomy" id="665079"/>
    <lineage>
        <taxon>Eukaryota</taxon>
        <taxon>Fungi</taxon>
        <taxon>Dikarya</taxon>
        <taxon>Ascomycota</taxon>
        <taxon>Pezizomycotina</taxon>
        <taxon>Leotiomycetes</taxon>
        <taxon>Helotiales</taxon>
        <taxon>Sclerotiniaceae</taxon>
        <taxon>Sclerotinia</taxon>
    </lineage>
</organism>
<gene>
    <name evidence="1" type="ORF">SS1G_03408</name>
</gene>
<keyword evidence="2" id="KW-1185">Reference proteome</keyword>
<reference evidence="2" key="1">
    <citation type="journal article" date="2011" name="PLoS Genet.">
        <title>Genomic analysis of the necrotrophic fungal pathogens Sclerotinia sclerotiorum and Botrytis cinerea.</title>
        <authorList>
            <person name="Amselem J."/>
            <person name="Cuomo C.A."/>
            <person name="van Kan J.A."/>
            <person name="Viaud M."/>
            <person name="Benito E.P."/>
            <person name="Couloux A."/>
            <person name="Coutinho P.M."/>
            <person name="de Vries R.P."/>
            <person name="Dyer P.S."/>
            <person name="Fillinger S."/>
            <person name="Fournier E."/>
            <person name="Gout L."/>
            <person name="Hahn M."/>
            <person name="Kohn L."/>
            <person name="Lapalu N."/>
            <person name="Plummer K.M."/>
            <person name="Pradier J.M."/>
            <person name="Quevillon E."/>
            <person name="Sharon A."/>
            <person name="Simon A."/>
            <person name="ten Have A."/>
            <person name="Tudzynski B."/>
            <person name="Tudzynski P."/>
            <person name="Wincker P."/>
            <person name="Andrew M."/>
            <person name="Anthouard V."/>
            <person name="Beever R.E."/>
            <person name="Beffa R."/>
            <person name="Benoit I."/>
            <person name="Bouzid O."/>
            <person name="Brault B."/>
            <person name="Chen Z."/>
            <person name="Choquer M."/>
            <person name="Collemare J."/>
            <person name="Cotton P."/>
            <person name="Danchin E.G."/>
            <person name="Da Silva C."/>
            <person name="Gautier A."/>
            <person name="Giraud C."/>
            <person name="Giraud T."/>
            <person name="Gonzalez C."/>
            <person name="Grossetete S."/>
            <person name="Guldener U."/>
            <person name="Henrissat B."/>
            <person name="Howlett B.J."/>
            <person name="Kodira C."/>
            <person name="Kretschmer M."/>
            <person name="Lappartient A."/>
            <person name="Leroch M."/>
            <person name="Levis C."/>
            <person name="Mauceli E."/>
            <person name="Neuveglise C."/>
            <person name="Oeser B."/>
            <person name="Pearson M."/>
            <person name="Poulain J."/>
            <person name="Poussereau N."/>
            <person name="Quesneville H."/>
            <person name="Rascle C."/>
            <person name="Schumacher J."/>
            <person name="Segurens B."/>
            <person name="Sexton A."/>
            <person name="Silva E."/>
            <person name="Sirven C."/>
            <person name="Soanes D.M."/>
            <person name="Talbot N.J."/>
            <person name="Templeton M."/>
            <person name="Yandava C."/>
            <person name="Yarden O."/>
            <person name="Zeng Q."/>
            <person name="Rollins J.A."/>
            <person name="Lebrun M.H."/>
            <person name="Dickman M."/>
        </authorList>
    </citation>
    <scope>NUCLEOTIDE SEQUENCE [LARGE SCALE GENOMIC DNA]</scope>
    <source>
        <strain evidence="2">ATCC 18683 / 1980 / Ss-1</strain>
    </source>
</reference>
<dbReference type="KEGG" id="ssl:SS1G_03408"/>
<evidence type="ECO:0000313" key="1">
    <source>
        <dbReference type="EMBL" id="EDO00934.1"/>
    </source>
</evidence>
<sequence>MTVWSLWKESPWPAKRILNPTTVIRGRLVRFVPVTSNLLSRIALSYCRNTTDFERSQGENFHPVCFKWRYRQAEGIRSSRVEIPQ</sequence>
<dbReference type="HOGENOM" id="CLU_2513990_0_0_1"/>
<accession>A7EDL8</accession>
<dbReference type="GeneID" id="5491953"/>
<dbReference type="AlphaFoldDB" id="A7EDL8"/>
<dbReference type="Proteomes" id="UP000001312">
    <property type="component" value="Unassembled WGS sequence"/>
</dbReference>
<proteinExistence type="predicted"/>
<dbReference type="InParanoid" id="A7EDL8"/>
<name>A7EDL8_SCLS1</name>
<evidence type="ECO:0000313" key="2">
    <source>
        <dbReference type="Proteomes" id="UP000001312"/>
    </source>
</evidence>
<protein>
    <submittedName>
        <fullName evidence="1">Uncharacterized protein</fullName>
    </submittedName>
</protein>